<name>A0A069AGY7_CLODI</name>
<dbReference type="GO" id="GO:0046872">
    <property type="term" value="F:metal ion binding"/>
    <property type="evidence" value="ECO:0007669"/>
    <property type="project" value="UniProtKB-KW"/>
</dbReference>
<protein>
    <submittedName>
        <fullName evidence="12">Putative phosphohexomutase</fullName>
        <ecNumber evidence="12">5.4.2.-</ecNumber>
    </submittedName>
</protein>
<dbReference type="Pfam" id="PF02878">
    <property type="entry name" value="PGM_PMM_I"/>
    <property type="match status" value="1"/>
</dbReference>
<dbReference type="CDD" id="cd03089">
    <property type="entry name" value="PMM_PGM"/>
    <property type="match status" value="1"/>
</dbReference>
<dbReference type="AlphaFoldDB" id="A0A069AGY7"/>
<proteinExistence type="inferred from homology"/>
<gene>
    <name evidence="11" type="ORF">BN1096_520397</name>
    <name evidence="12" type="ORF">BN1097_630221</name>
</gene>
<evidence type="ECO:0000256" key="3">
    <source>
        <dbReference type="ARBA" id="ARBA00022553"/>
    </source>
</evidence>
<sequence length="500" mass="55634">MGDLYKLQNGTDIRGIAYENDSKEVNLTVEEVKKIAKAFHIWLKEKTKKDKVTVAIGTDSRITGSQFRNTVIETLTNDDCNVIDCEIATTPAMFMTTIMDGYNSDGAIMITASHLPYYYNGLKFFTESGGLEKTDIKEMLDIAVKNDSVDYEEVNKKGEVIVKNLIEDYSNLLIDKIRKGVNSSKNYEKPFSGLKILVDAGNGAGGFFAEKVLHMLGADTTGSQFLNPDGMFPNHIPNPENKEAMESICKAVLDNKSDLGIIFDTDVDRAAIVGKNGKPINKNALIAVISSIVLEEHPKTAIVTDSITSEGLAKFINELQGRHHRFKRGYKNVINEAIRLNSEGEECHLAIETSGHAALKENYFLDDGAYLIAKILIKVAKLSLEGKTIEELIENLEEAQEEKEVRIGINKEDFRPYAEDILKDLDSHVKSIDGWSVAPNNFEGIRVNCDESNGDGWFLLRISLHEPLLALNIESNKIGGAEQIYSKLKLFLEKYDLKGL</sequence>
<evidence type="ECO:0000256" key="2">
    <source>
        <dbReference type="ARBA" id="ARBA00010231"/>
    </source>
</evidence>
<keyword evidence="3" id="KW-0597">Phosphoprotein</keyword>
<evidence type="ECO:0000313" key="11">
    <source>
        <dbReference type="EMBL" id="CDS85641.1"/>
    </source>
</evidence>
<dbReference type="EMBL" id="LK932505">
    <property type="protein sequence ID" value="CDS85641.1"/>
    <property type="molecule type" value="Genomic_DNA"/>
</dbReference>
<dbReference type="InterPro" id="IPR050060">
    <property type="entry name" value="Phosphoglucosamine_mutase"/>
</dbReference>
<feature type="domain" description="Alpha-D-phosphohexomutase alpha/beta/alpha" evidence="9">
    <location>
        <begin position="175"/>
        <end position="277"/>
    </location>
</feature>
<dbReference type="SUPFAM" id="SSF53738">
    <property type="entry name" value="Phosphoglucomutase, first 3 domains"/>
    <property type="match status" value="3"/>
</dbReference>
<dbReference type="PANTHER" id="PTHR42946:SF1">
    <property type="entry name" value="PHOSPHOGLUCOMUTASE (ALPHA-D-GLUCOSE-1,6-BISPHOSPHATE-DEPENDENT)"/>
    <property type="match status" value="1"/>
</dbReference>
<dbReference type="InterPro" id="IPR036900">
    <property type="entry name" value="A-D-PHexomutase_C_sf"/>
</dbReference>
<dbReference type="InterPro" id="IPR005845">
    <property type="entry name" value="A-D-PHexomutase_a/b/a-II"/>
</dbReference>
<organism evidence="12">
    <name type="scientific">Clostridioides difficile</name>
    <name type="common">Peptoclostridium difficile</name>
    <dbReference type="NCBI Taxonomy" id="1496"/>
    <lineage>
        <taxon>Bacteria</taxon>
        <taxon>Bacillati</taxon>
        <taxon>Bacillota</taxon>
        <taxon>Clostridia</taxon>
        <taxon>Peptostreptococcales</taxon>
        <taxon>Peptostreptococcaceae</taxon>
        <taxon>Clostridioides</taxon>
    </lineage>
</organism>
<dbReference type="Gene3D" id="3.30.310.50">
    <property type="entry name" value="Alpha-D-phosphohexomutase, C-terminal domain"/>
    <property type="match status" value="1"/>
</dbReference>
<accession>A0A069AGY7</accession>
<dbReference type="GO" id="GO:0005975">
    <property type="term" value="P:carbohydrate metabolic process"/>
    <property type="evidence" value="ECO:0007669"/>
    <property type="project" value="InterPro"/>
</dbReference>
<evidence type="ECO:0000313" key="12">
    <source>
        <dbReference type="EMBL" id="CDS87741.1"/>
    </source>
</evidence>
<dbReference type="PRINTS" id="PR00509">
    <property type="entry name" value="PGMPMM"/>
</dbReference>
<evidence type="ECO:0000259" key="9">
    <source>
        <dbReference type="Pfam" id="PF02879"/>
    </source>
</evidence>
<evidence type="ECO:0000256" key="1">
    <source>
        <dbReference type="ARBA" id="ARBA00001946"/>
    </source>
</evidence>
<reference evidence="12" key="1">
    <citation type="submission" date="2014-07" db="EMBL/GenBank/DDBJ databases">
        <authorList>
            <person name="Monot Marc"/>
        </authorList>
    </citation>
    <scope>NUCLEOTIDE SEQUENCE</scope>
    <source>
        <strain evidence="12">7032994</strain>
    </source>
</reference>
<keyword evidence="4" id="KW-0479">Metal-binding</keyword>
<comment type="similarity">
    <text evidence="2">Belongs to the phosphohexose mutase family.</text>
</comment>
<dbReference type="FunFam" id="3.40.120.10:FF:000010">
    <property type="entry name" value="phosphomannomutase/phosphoglucomutase isoform X1"/>
    <property type="match status" value="1"/>
</dbReference>
<dbReference type="EMBL" id="LK932402">
    <property type="protein sequence ID" value="CDS87741.1"/>
    <property type="molecule type" value="Genomic_DNA"/>
</dbReference>
<evidence type="ECO:0000256" key="4">
    <source>
        <dbReference type="ARBA" id="ARBA00022723"/>
    </source>
</evidence>
<evidence type="ECO:0000259" key="10">
    <source>
        <dbReference type="Pfam" id="PF02880"/>
    </source>
</evidence>
<feature type="coiled-coil region" evidence="7">
    <location>
        <begin position="379"/>
        <end position="406"/>
    </location>
</feature>
<dbReference type="InterPro" id="IPR016055">
    <property type="entry name" value="A-D-PHexomutase_a/b/a-I/II/III"/>
</dbReference>
<evidence type="ECO:0000256" key="5">
    <source>
        <dbReference type="ARBA" id="ARBA00022842"/>
    </source>
</evidence>
<evidence type="ECO:0000256" key="7">
    <source>
        <dbReference type="SAM" id="Coils"/>
    </source>
</evidence>
<dbReference type="Gene3D" id="3.40.120.10">
    <property type="entry name" value="Alpha-D-Glucose-1,6-Bisphosphate, subunit A, domain 3"/>
    <property type="match status" value="3"/>
</dbReference>
<comment type="cofactor">
    <cofactor evidence="1">
        <name>Mg(2+)</name>
        <dbReference type="ChEBI" id="CHEBI:18420"/>
    </cofactor>
</comment>
<keyword evidence="5" id="KW-0460">Magnesium</keyword>
<dbReference type="InterPro" id="IPR005841">
    <property type="entry name" value="Alpha-D-phosphohexomutase_SF"/>
</dbReference>
<dbReference type="SUPFAM" id="SSF55957">
    <property type="entry name" value="Phosphoglucomutase, C-terminal domain"/>
    <property type="match status" value="1"/>
</dbReference>
<feature type="domain" description="Alpha-D-phosphohexomutase alpha/beta/alpha" evidence="10">
    <location>
        <begin position="282"/>
        <end position="396"/>
    </location>
</feature>
<dbReference type="GO" id="GO:0004615">
    <property type="term" value="F:phosphomannomutase activity"/>
    <property type="evidence" value="ECO:0007669"/>
    <property type="project" value="TreeGrafter"/>
</dbReference>
<dbReference type="EC" id="5.4.2.-" evidence="12"/>
<dbReference type="PANTHER" id="PTHR42946">
    <property type="entry name" value="PHOSPHOHEXOSE MUTASE"/>
    <property type="match status" value="1"/>
</dbReference>
<keyword evidence="7" id="KW-0175">Coiled coil</keyword>
<keyword evidence="6 12" id="KW-0413">Isomerase</keyword>
<dbReference type="InterPro" id="IPR005846">
    <property type="entry name" value="A-D-PHexomutase_a/b/a-III"/>
</dbReference>
<dbReference type="RefSeq" id="WP_021366865.1">
    <property type="nucleotide sequence ID" value="NZ_BBYB01000197.1"/>
</dbReference>
<evidence type="ECO:0000256" key="6">
    <source>
        <dbReference type="ARBA" id="ARBA00023235"/>
    </source>
</evidence>
<dbReference type="Pfam" id="PF02879">
    <property type="entry name" value="PGM_PMM_II"/>
    <property type="match status" value="1"/>
</dbReference>
<dbReference type="Pfam" id="PF02880">
    <property type="entry name" value="PGM_PMM_III"/>
    <property type="match status" value="1"/>
</dbReference>
<feature type="domain" description="Alpha-D-phosphohexomutase alpha/beta/alpha" evidence="8">
    <location>
        <begin position="10"/>
        <end position="138"/>
    </location>
</feature>
<dbReference type="InterPro" id="IPR005844">
    <property type="entry name" value="A-D-PHexomutase_a/b/a-I"/>
</dbReference>
<evidence type="ECO:0000259" key="8">
    <source>
        <dbReference type="Pfam" id="PF02878"/>
    </source>
</evidence>